<keyword evidence="3" id="KW-0805">Transcription regulation</keyword>
<dbReference type="PROSITE" id="PS50090">
    <property type="entry name" value="MYB_LIKE"/>
    <property type="match status" value="2"/>
</dbReference>
<dbReference type="FunFam" id="1.10.10.60:FF:000010">
    <property type="entry name" value="Transcriptional activator Myb isoform A"/>
    <property type="match status" value="1"/>
</dbReference>
<evidence type="ECO:0000313" key="8">
    <source>
        <dbReference type="EMBL" id="KAK7411106.1"/>
    </source>
</evidence>
<accession>A0AAN9XV45</accession>
<organism evidence="8 9">
    <name type="scientific">Psophocarpus tetragonolobus</name>
    <name type="common">Winged bean</name>
    <name type="synonym">Dolichos tetragonolobus</name>
    <dbReference type="NCBI Taxonomy" id="3891"/>
    <lineage>
        <taxon>Eukaryota</taxon>
        <taxon>Viridiplantae</taxon>
        <taxon>Streptophyta</taxon>
        <taxon>Embryophyta</taxon>
        <taxon>Tracheophyta</taxon>
        <taxon>Spermatophyta</taxon>
        <taxon>Magnoliopsida</taxon>
        <taxon>eudicotyledons</taxon>
        <taxon>Gunneridae</taxon>
        <taxon>Pentapetalae</taxon>
        <taxon>rosids</taxon>
        <taxon>fabids</taxon>
        <taxon>Fabales</taxon>
        <taxon>Fabaceae</taxon>
        <taxon>Papilionoideae</taxon>
        <taxon>50 kb inversion clade</taxon>
        <taxon>NPAAA clade</taxon>
        <taxon>indigoferoid/millettioid clade</taxon>
        <taxon>Phaseoleae</taxon>
        <taxon>Psophocarpus</taxon>
    </lineage>
</organism>
<evidence type="ECO:0000256" key="2">
    <source>
        <dbReference type="ARBA" id="ARBA00022737"/>
    </source>
</evidence>
<evidence type="ECO:0000259" key="6">
    <source>
        <dbReference type="PROSITE" id="PS50090"/>
    </source>
</evidence>
<feature type="domain" description="HTH myb-type" evidence="7">
    <location>
        <begin position="269"/>
        <end position="324"/>
    </location>
</feature>
<dbReference type="SUPFAM" id="SSF46689">
    <property type="entry name" value="Homeodomain-like"/>
    <property type="match status" value="1"/>
</dbReference>
<dbReference type="CDD" id="cd00167">
    <property type="entry name" value="SANT"/>
    <property type="match status" value="2"/>
</dbReference>
<dbReference type="SMART" id="SM00717">
    <property type="entry name" value="SANT"/>
    <property type="match status" value="2"/>
</dbReference>
<dbReference type="InterPro" id="IPR017930">
    <property type="entry name" value="Myb_dom"/>
</dbReference>
<evidence type="ECO:0008006" key="10">
    <source>
        <dbReference type="Google" id="ProtNLM"/>
    </source>
</evidence>
<dbReference type="InterPro" id="IPR001005">
    <property type="entry name" value="SANT/Myb"/>
</dbReference>
<dbReference type="GO" id="GO:0005634">
    <property type="term" value="C:nucleus"/>
    <property type="evidence" value="ECO:0007669"/>
    <property type="project" value="UniProtKB-SubCell"/>
</dbReference>
<dbReference type="Proteomes" id="UP001386955">
    <property type="component" value="Unassembled WGS sequence"/>
</dbReference>
<evidence type="ECO:0000256" key="4">
    <source>
        <dbReference type="ARBA" id="ARBA00023125"/>
    </source>
</evidence>
<evidence type="ECO:0000256" key="1">
    <source>
        <dbReference type="ARBA" id="ARBA00004123"/>
    </source>
</evidence>
<evidence type="ECO:0000259" key="7">
    <source>
        <dbReference type="PROSITE" id="PS51294"/>
    </source>
</evidence>
<name>A0AAN9XV45_PSOTE</name>
<keyword evidence="5" id="KW-0539">Nucleus</keyword>
<reference evidence="8 9" key="1">
    <citation type="submission" date="2024-01" db="EMBL/GenBank/DDBJ databases">
        <title>The genomes of 5 underutilized Papilionoideae crops provide insights into root nodulation and disease resistanc.</title>
        <authorList>
            <person name="Jiang F."/>
        </authorList>
    </citation>
    <scope>NUCLEOTIDE SEQUENCE [LARGE SCALE GENOMIC DNA]</scope>
    <source>
        <strain evidence="8">DUOXIRENSHENG_FW03</strain>
        <tissue evidence="8">Leaves</tissue>
    </source>
</reference>
<protein>
    <recommendedName>
        <fullName evidence="10">Transcription factor MYB98</fullName>
    </recommendedName>
</protein>
<gene>
    <name evidence="8" type="ORF">VNO78_02511</name>
</gene>
<feature type="domain" description="HTH myb-type" evidence="7">
    <location>
        <begin position="325"/>
        <end position="375"/>
    </location>
</feature>
<dbReference type="FunFam" id="1.10.10.60:FF:000381">
    <property type="entry name" value="Transcription factor MYB119"/>
    <property type="match status" value="1"/>
</dbReference>
<dbReference type="AlphaFoldDB" id="A0AAN9XV45"/>
<dbReference type="PANTHER" id="PTHR45614">
    <property type="entry name" value="MYB PROTEIN-RELATED"/>
    <property type="match status" value="1"/>
</dbReference>
<dbReference type="Pfam" id="PF13921">
    <property type="entry name" value="Myb_DNA-bind_6"/>
    <property type="match status" value="1"/>
</dbReference>
<keyword evidence="2" id="KW-0677">Repeat</keyword>
<dbReference type="InterPro" id="IPR009057">
    <property type="entry name" value="Homeodomain-like_sf"/>
</dbReference>
<evidence type="ECO:0000313" key="9">
    <source>
        <dbReference type="Proteomes" id="UP001386955"/>
    </source>
</evidence>
<comment type="subcellular location">
    <subcellularLocation>
        <location evidence="1">Nucleus</location>
    </subcellularLocation>
</comment>
<feature type="domain" description="Myb-like" evidence="6">
    <location>
        <begin position="321"/>
        <end position="371"/>
    </location>
</feature>
<evidence type="ECO:0000256" key="5">
    <source>
        <dbReference type="ARBA" id="ARBA00023242"/>
    </source>
</evidence>
<dbReference type="PANTHER" id="PTHR45614:SF285">
    <property type="entry name" value="TRANSCRIPTION FACTOR MYB98"/>
    <property type="match status" value="1"/>
</dbReference>
<evidence type="ECO:0000256" key="3">
    <source>
        <dbReference type="ARBA" id="ARBA00023015"/>
    </source>
</evidence>
<keyword evidence="4" id="KW-0238">DNA-binding</keyword>
<dbReference type="InterPro" id="IPR050560">
    <property type="entry name" value="MYB_TF"/>
</dbReference>
<dbReference type="Gene3D" id="1.10.10.60">
    <property type="entry name" value="Homeodomain-like"/>
    <property type="match status" value="2"/>
</dbReference>
<dbReference type="EMBL" id="JAYMYS010000001">
    <property type="protein sequence ID" value="KAK7411106.1"/>
    <property type="molecule type" value="Genomic_DNA"/>
</dbReference>
<keyword evidence="9" id="KW-1185">Reference proteome</keyword>
<feature type="domain" description="Myb-like" evidence="6">
    <location>
        <begin position="269"/>
        <end position="320"/>
    </location>
</feature>
<proteinExistence type="predicted"/>
<comment type="caution">
    <text evidence="8">The sequence shown here is derived from an EMBL/GenBank/DDBJ whole genome shotgun (WGS) entry which is preliminary data.</text>
</comment>
<dbReference type="PROSITE" id="PS51294">
    <property type="entry name" value="HTH_MYB"/>
    <property type="match status" value="2"/>
</dbReference>
<keyword evidence="3" id="KW-0804">Transcription</keyword>
<sequence>MAFCFLLKSLDFISQSRKLSPSESFKIHDPKVSLVGRHVSPIKTFNLFLPWWVIFSLDGMSSLGDVNSCLVLSLGGDLQYLAMALELLVGKLDSLDEETYVSQPMHLQENCLQPSMKDMLPFGNLSSHGFLQDFHHIDRFNVNLSSSNLNHTPNFNAFDNFTFKGSSPDLDIYECKPYVENSVSGHTHVMDNFLYGNYSLNIPQKNQLDLMDANQSFLPFSPQEIKPSNYIVPDEVSCISPVNYYKRVDVNKNNKSYPTTKRTYKIRKKSNIVKGQWTIEEDGLLIQLVEQYGLRKWSHIAKILPGRIGKQCRERWHNHLRPDIKKDTWNEQEDKILIEAHAVIGNKWAEIAKRLPGRTENSIKNHWNATKRRQYSKRKCRSKYPRGTLLQDYIKSLNLDKNPSRDYRRKYSANNANAVNNKTITSKVTAPALPQSAYQFCATDCLAPNYDFNVVPDFCFGDNVFEQGCSVDSLLDDVHCVPLMDKKNFEGKMQCDPIMERQNLDLGGIIMECGSVIDIDEDHVETEMPLEVSEAEVKKELDLVEMMSRINNEMVHV</sequence>
<dbReference type="GO" id="GO:0000981">
    <property type="term" value="F:DNA-binding transcription factor activity, RNA polymerase II-specific"/>
    <property type="evidence" value="ECO:0007669"/>
    <property type="project" value="TreeGrafter"/>
</dbReference>
<dbReference type="GO" id="GO:0000978">
    <property type="term" value="F:RNA polymerase II cis-regulatory region sequence-specific DNA binding"/>
    <property type="evidence" value="ECO:0007669"/>
    <property type="project" value="TreeGrafter"/>
</dbReference>